<comment type="caution">
    <text evidence="7">The sequence shown here is derived from an EMBL/GenBank/DDBJ whole genome shotgun (WGS) entry which is preliminary data.</text>
</comment>
<protein>
    <recommendedName>
        <fullName evidence="3">citrate synthase (unknown stereospecificity)</fullName>
        <ecNumber evidence="3">2.3.3.16</ecNumber>
    </recommendedName>
</protein>
<evidence type="ECO:0000313" key="7">
    <source>
        <dbReference type="EMBL" id="MFC4562985.1"/>
    </source>
</evidence>
<comment type="similarity">
    <text evidence="2">Belongs to the citrate synthase family.</text>
</comment>
<keyword evidence="4" id="KW-0808">Transferase</keyword>
<evidence type="ECO:0000256" key="4">
    <source>
        <dbReference type="ARBA" id="ARBA00022679"/>
    </source>
</evidence>
<evidence type="ECO:0000256" key="2">
    <source>
        <dbReference type="ARBA" id="ARBA00010566"/>
    </source>
</evidence>
<dbReference type="InterPro" id="IPR016143">
    <property type="entry name" value="Citrate_synth-like_sm_a-sub"/>
</dbReference>
<dbReference type="InterPro" id="IPR009061">
    <property type="entry name" value="DNA-bd_dom_put_sf"/>
</dbReference>
<dbReference type="InterPro" id="IPR010093">
    <property type="entry name" value="SinI_DNA-bd"/>
</dbReference>
<dbReference type="PANTHER" id="PTHR11739">
    <property type="entry name" value="CITRATE SYNTHASE"/>
    <property type="match status" value="1"/>
</dbReference>
<sequence length="389" mass="41314">MEDDPLLTADEAAELLGVRRQTIYAYVSRGQLQRHSEPGTRQSRFRQSDLDAMAKGDRARQPGRSSPSNRTAVTSIVGGRLLYRERDAVDIAGALSFEQAAEWLWRAHEGAAPAWRPSARPGSEAPALPLPDQCLPLDRLKIAAAGLGAVDPLRYDLSPHAVLAVARSLLPALVLALPAQSDGAPPPAADAGFAAALWPRLTASAAGDDRARLLDQALILSADHGLAPSTRAVRTAASVAADPYSVALTGMSVASGLRHGGSSLGVHSLLTDIGRPDRVEAVVSDHLRRGAALPGFGQPRYEGPDPRAGFLLGRLLGDRDADPDRLAAVREVVALVRERNDEHPSIEFALGALCFLHDMVRGAGEAVFVLARCVGWIAHALEEYTDDAH</sequence>
<organism evidence="7 8">
    <name type="scientific">Nocardiopsis mangrovi</name>
    <dbReference type="NCBI Taxonomy" id="1179818"/>
    <lineage>
        <taxon>Bacteria</taxon>
        <taxon>Bacillati</taxon>
        <taxon>Actinomycetota</taxon>
        <taxon>Actinomycetes</taxon>
        <taxon>Streptosporangiales</taxon>
        <taxon>Nocardiopsidaceae</taxon>
        <taxon>Nocardiopsis</taxon>
    </lineage>
</organism>
<evidence type="ECO:0000313" key="8">
    <source>
        <dbReference type="Proteomes" id="UP001595923"/>
    </source>
</evidence>
<accession>A0ABV9DW54</accession>
<dbReference type="InterPro" id="IPR036969">
    <property type="entry name" value="Citrate_synthase_sf"/>
</dbReference>
<dbReference type="Pfam" id="PF12728">
    <property type="entry name" value="HTH_17"/>
    <property type="match status" value="1"/>
</dbReference>
<dbReference type="Gene3D" id="1.10.230.10">
    <property type="entry name" value="Cytochrome P450-Terp, domain 2"/>
    <property type="match status" value="1"/>
</dbReference>
<dbReference type="PRINTS" id="PR00143">
    <property type="entry name" value="CITRTSNTHASE"/>
</dbReference>
<dbReference type="Gene3D" id="1.10.580.10">
    <property type="entry name" value="Citrate Synthase, domain 1"/>
    <property type="match status" value="1"/>
</dbReference>
<feature type="compositionally biased region" description="Basic and acidic residues" evidence="5">
    <location>
        <begin position="46"/>
        <end position="60"/>
    </location>
</feature>
<dbReference type="InterPro" id="IPR041657">
    <property type="entry name" value="HTH_17"/>
</dbReference>
<evidence type="ECO:0000256" key="5">
    <source>
        <dbReference type="SAM" id="MobiDB-lite"/>
    </source>
</evidence>
<gene>
    <name evidence="7" type="ORF">ACFO4E_14065</name>
</gene>
<dbReference type="Proteomes" id="UP001595923">
    <property type="component" value="Unassembled WGS sequence"/>
</dbReference>
<name>A0ABV9DW54_9ACTN</name>
<dbReference type="RefSeq" id="WP_378574651.1">
    <property type="nucleotide sequence ID" value="NZ_JBHSFQ010000012.1"/>
</dbReference>
<dbReference type="SUPFAM" id="SSF48256">
    <property type="entry name" value="Citrate synthase"/>
    <property type="match status" value="1"/>
</dbReference>
<dbReference type="PANTHER" id="PTHR11739:SF4">
    <property type="entry name" value="CITRATE SYNTHASE, PEROXISOMAL"/>
    <property type="match status" value="1"/>
</dbReference>
<proteinExistence type="inferred from homology"/>
<reference evidence="8" key="1">
    <citation type="journal article" date="2019" name="Int. J. Syst. Evol. Microbiol.">
        <title>The Global Catalogue of Microorganisms (GCM) 10K type strain sequencing project: providing services to taxonomists for standard genome sequencing and annotation.</title>
        <authorList>
            <consortium name="The Broad Institute Genomics Platform"/>
            <consortium name="The Broad Institute Genome Sequencing Center for Infectious Disease"/>
            <person name="Wu L."/>
            <person name="Ma J."/>
        </authorList>
    </citation>
    <scope>NUCLEOTIDE SEQUENCE [LARGE SCALE GENOMIC DNA]</scope>
    <source>
        <strain evidence="8">XZYJ18</strain>
    </source>
</reference>
<keyword evidence="8" id="KW-1185">Reference proteome</keyword>
<dbReference type="InterPro" id="IPR002020">
    <property type="entry name" value="Citrate_synthase"/>
</dbReference>
<dbReference type="Pfam" id="PF00285">
    <property type="entry name" value="Citrate_synt"/>
    <property type="match status" value="1"/>
</dbReference>
<feature type="region of interest" description="Disordered" evidence="5">
    <location>
        <begin position="31"/>
        <end position="71"/>
    </location>
</feature>
<evidence type="ECO:0000259" key="6">
    <source>
        <dbReference type="Pfam" id="PF12728"/>
    </source>
</evidence>
<dbReference type="InterPro" id="IPR016142">
    <property type="entry name" value="Citrate_synth-like_lrg_a-sub"/>
</dbReference>
<dbReference type="SUPFAM" id="SSF46955">
    <property type="entry name" value="Putative DNA-binding domain"/>
    <property type="match status" value="1"/>
</dbReference>
<dbReference type="NCBIfam" id="TIGR01764">
    <property type="entry name" value="excise"/>
    <property type="match status" value="1"/>
</dbReference>
<dbReference type="EMBL" id="JBHSFQ010000012">
    <property type="protein sequence ID" value="MFC4562985.1"/>
    <property type="molecule type" value="Genomic_DNA"/>
</dbReference>
<evidence type="ECO:0000256" key="1">
    <source>
        <dbReference type="ARBA" id="ARBA00005163"/>
    </source>
</evidence>
<dbReference type="EC" id="2.3.3.16" evidence="3"/>
<comment type="pathway">
    <text evidence="1">Carbohydrate metabolism; tricarboxylic acid cycle.</text>
</comment>
<feature type="domain" description="Helix-turn-helix" evidence="6">
    <location>
        <begin position="6"/>
        <end position="55"/>
    </location>
</feature>
<evidence type="ECO:0000256" key="3">
    <source>
        <dbReference type="ARBA" id="ARBA00012972"/>
    </source>
</evidence>